<protein>
    <recommendedName>
        <fullName evidence="5">RRM domain-containing protein</fullName>
    </recommendedName>
</protein>
<dbReference type="Proteomes" id="UP000069940">
    <property type="component" value="Unassembled WGS sequence"/>
</dbReference>
<reference evidence="6" key="2">
    <citation type="submission" date="2025-05" db="UniProtKB">
        <authorList>
            <consortium name="EnsemblMetazoa"/>
        </authorList>
    </citation>
    <scope>IDENTIFICATION</scope>
    <source>
        <strain evidence="6">Foshan</strain>
    </source>
</reference>
<feature type="domain" description="RRM" evidence="5">
    <location>
        <begin position="118"/>
        <end position="195"/>
    </location>
</feature>
<name>A0ABM1XPF6_AEDAL</name>
<evidence type="ECO:0000256" key="1">
    <source>
        <dbReference type="ARBA" id="ARBA00022737"/>
    </source>
</evidence>
<dbReference type="RefSeq" id="XP_062702633.1">
    <property type="nucleotide sequence ID" value="XM_062846649.1"/>
</dbReference>
<feature type="region of interest" description="Disordered" evidence="4">
    <location>
        <begin position="440"/>
        <end position="483"/>
    </location>
</feature>
<dbReference type="PANTHER" id="PTHR24012">
    <property type="entry name" value="RNA BINDING PROTEIN"/>
    <property type="match status" value="1"/>
</dbReference>
<organism evidence="6 7">
    <name type="scientific">Aedes albopictus</name>
    <name type="common">Asian tiger mosquito</name>
    <name type="synonym">Stegomyia albopicta</name>
    <dbReference type="NCBI Taxonomy" id="7160"/>
    <lineage>
        <taxon>Eukaryota</taxon>
        <taxon>Metazoa</taxon>
        <taxon>Ecdysozoa</taxon>
        <taxon>Arthropoda</taxon>
        <taxon>Hexapoda</taxon>
        <taxon>Insecta</taxon>
        <taxon>Pterygota</taxon>
        <taxon>Neoptera</taxon>
        <taxon>Endopterygota</taxon>
        <taxon>Diptera</taxon>
        <taxon>Nematocera</taxon>
        <taxon>Culicoidea</taxon>
        <taxon>Culicidae</taxon>
        <taxon>Culicinae</taxon>
        <taxon>Aedini</taxon>
        <taxon>Aedes</taxon>
        <taxon>Stegomyia</taxon>
    </lineage>
</organism>
<dbReference type="EnsemblMetazoa" id="AALFPA23_001578.R38792">
    <property type="protein sequence ID" value="AALFPA23_001578.P38792"/>
    <property type="gene ID" value="AALFPA23_001578"/>
</dbReference>
<dbReference type="InterPro" id="IPR000504">
    <property type="entry name" value="RRM_dom"/>
</dbReference>
<evidence type="ECO:0000256" key="4">
    <source>
        <dbReference type="SAM" id="MobiDB-lite"/>
    </source>
</evidence>
<accession>A0ABM1XPF6</accession>
<feature type="region of interest" description="Disordered" evidence="4">
    <location>
        <begin position="406"/>
        <end position="427"/>
    </location>
</feature>
<feature type="compositionally biased region" description="Basic and acidic residues" evidence="4">
    <location>
        <begin position="406"/>
        <end position="415"/>
    </location>
</feature>
<evidence type="ECO:0000313" key="6">
    <source>
        <dbReference type="EnsemblMetazoa" id="AALFPA23_001578.P38792"/>
    </source>
</evidence>
<dbReference type="GeneID" id="109408303"/>
<feature type="domain" description="RRM" evidence="5">
    <location>
        <begin position="1077"/>
        <end position="1152"/>
    </location>
</feature>
<evidence type="ECO:0000256" key="2">
    <source>
        <dbReference type="ARBA" id="ARBA00022884"/>
    </source>
</evidence>
<reference evidence="7" key="1">
    <citation type="journal article" date="2015" name="Proc. Natl. Acad. Sci. U.S.A.">
        <title>Genome sequence of the Asian Tiger mosquito, Aedes albopictus, reveals insights into its biology, genetics, and evolution.</title>
        <authorList>
            <person name="Chen X.G."/>
            <person name="Jiang X."/>
            <person name="Gu J."/>
            <person name="Xu M."/>
            <person name="Wu Y."/>
            <person name="Deng Y."/>
            <person name="Zhang C."/>
            <person name="Bonizzoni M."/>
            <person name="Dermauw W."/>
            <person name="Vontas J."/>
            <person name="Armbruster P."/>
            <person name="Huang X."/>
            <person name="Yang Y."/>
            <person name="Zhang H."/>
            <person name="He W."/>
            <person name="Peng H."/>
            <person name="Liu Y."/>
            <person name="Wu K."/>
            <person name="Chen J."/>
            <person name="Lirakis M."/>
            <person name="Topalis P."/>
            <person name="Van Leeuwen T."/>
            <person name="Hall A.B."/>
            <person name="Jiang X."/>
            <person name="Thorpe C."/>
            <person name="Mueller R.L."/>
            <person name="Sun C."/>
            <person name="Waterhouse R.M."/>
            <person name="Yan G."/>
            <person name="Tu Z.J."/>
            <person name="Fang X."/>
            <person name="James A.A."/>
        </authorList>
    </citation>
    <scope>NUCLEOTIDE SEQUENCE [LARGE SCALE GENOMIC DNA]</scope>
    <source>
        <strain evidence="7">Foshan</strain>
    </source>
</reference>
<sequence length="1431" mass="163143">MSRLITQEEITLGYASETDDYESEIGTDASVTGEPSEIYVGNTGKVPVDKYYSMFRQYGSVKDITFWRTHNHLYHCRVLYRTKDEAKKAVEKLNHKIAFGKRIRVSRVREPITLKYGATIRIEDIAMGVSEEDIYDHFKQAGEVRSVVKVGTAAYVLFVSAAVACKSLELDMILNGDPYTICRLSKNDRIDHIQVMSHMRQIKYRKPFVMVENYPELPFEELHRYKENFESIGPVRHFKIAATGNQTVTLALCMDRADDRDLVIDRFNDAVISGRKLKLYMAPGKARMTPNHVAHYAICKNSIRVDNVPPYLKDYEVCKLFGRCGATISFLDKITNKWIICFDDSTMVPLVQNHFFMVFQYELNISCLSQKTLPCNDVLRLRDPGATIRLLSALVAAHKKTVEKLSKTRDLESETPKPSGSQQARRSDDIDNMLKQALTHVNPEAGRQIPTQSVTPSLKPTVPRAEESTSKDSGYQLPQPKPITPIQPIAQHVDKPLNWSTFQLPASKPTTVPMDVPTNWGTRRTPSQLPKPSTELVDTPLHWNTIQQLPQQIPTIQQADIPLSWNTSQQLQPPQPVPPPQVIVAPAQQQAPVAVQKIGTFSKPSGSVAKVPPMQKTVAAPAVDGRIGTKSSSSSSWITMKNKELLQRSIALSNLPKGINEYDIRELFSDCELNIVTMYCCSDPYYPTSTAILNVPSHKELKDIQSHHHDNYKGKRVFIKPTVLSWLARDFQPINSLMLKNLHAGIEEEGILMEVEKILGPGTVEDVLKPTHHYAYFDLSGDLVAHKVMHRLRKVLINFKIDVFPLYHGVPKRYLNMYSHLRRSIAEMRGKNGTRVANAGDRKKFGNQFGEHNAHRLFVGNIPRITLAEDVIAHFNNFGTVIDYCCIEKKSCNLRKSAIVSFVDKKHARNAYCQEPHFLEGSRLNVHLMEGPPMVAEPPGCKVLTVKIRSRYLTDDEIREEFVKSVNIVYAMRFDAFDDRSNFLMFYRTKGVPEPFLNLHHIHDEPVKIIAGRDLDPVKEDIDLEKPGLSNTSPYRRQKDSFLGYAEYTEKLKEEMKMSTRPIDDKDVPYRAFYNEKSVQINNVSVNTSLADFQVLFVKFGDIDYYRELYLEEDSTKICFIKFKIDLSADLACTYNQQMLNGKRILVHLAKETLVGEDDRSVMLENLNPETTAEQIHAVFSNIGTVKYVQKQSPNSAIMCFKDLDCANQAFNVTFVPHSNNMVVNMCRIDYQSNFYNNFSTQERAFSIDQIQSILKPRILPEFHQLEIERRNEDFPDDDDQPQGNPEEILVADEEELPPASKRTRFDEYDGQAQAGSDYDYLNEFEHASGEPEPLQRIESIVTTVNPPVQELHDAPQPMPQLRLGFQPRMEGFHLPRGPGQMGPRFPNAYPPQWQMQQQHVAAMAYNAGPSYPRPRGPPRPMRFHRPPYYN</sequence>
<proteinExistence type="predicted"/>
<dbReference type="InterPro" id="IPR012677">
    <property type="entry name" value="Nucleotide-bd_a/b_plait_sf"/>
</dbReference>
<feature type="compositionally biased region" description="Polar residues" evidence="4">
    <location>
        <begin position="519"/>
        <end position="531"/>
    </location>
</feature>
<dbReference type="Gene3D" id="3.30.70.330">
    <property type="match status" value="6"/>
</dbReference>
<evidence type="ECO:0000259" key="5">
    <source>
        <dbReference type="PROSITE" id="PS50102"/>
    </source>
</evidence>
<feature type="region of interest" description="Disordered" evidence="4">
    <location>
        <begin position="1273"/>
        <end position="1310"/>
    </location>
</feature>
<evidence type="ECO:0000256" key="3">
    <source>
        <dbReference type="PROSITE-ProRule" id="PRU00176"/>
    </source>
</evidence>
<feature type="region of interest" description="Disordered" evidence="4">
    <location>
        <begin position="1407"/>
        <end position="1431"/>
    </location>
</feature>
<dbReference type="SUPFAM" id="SSF54928">
    <property type="entry name" value="RNA-binding domain, RBD"/>
    <property type="match status" value="4"/>
</dbReference>
<feature type="compositionally biased region" description="Pro residues" evidence="4">
    <location>
        <begin position="1412"/>
        <end position="1421"/>
    </location>
</feature>
<keyword evidence="7" id="KW-1185">Reference proteome</keyword>
<keyword evidence="2 3" id="KW-0694">RNA-binding</keyword>
<feature type="domain" description="RRM" evidence="5">
    <location>
        <begin position="36"/>
        <end position="110"/>
    </location>
</feature>
<feature type="region of interest" description="Disordered" evidence="4">
    <location>
        <begin position="504"/>
        <end position="534"/>
    </location>
</feature>
<evidence type="ECO:0000313" key="7">
    <source>
        <dbReference type="Proteomes" id="UP000069940"/>
    </source>
</evidence>
<feature type="compositionally biased region" description="Polar residues" evidence="4">
    <location>
        <begin position="449"/>
        <end position="458"/>
    </location>
</feature>
<dbReference type="InterPro" id="IPR035979">
    <property type="entry name" value="RBD_domain_sf"/>
</dbReference>
<feature type="compositionally biased region" description="Basic residues" evidence="4">
    <location>
        <begin position="1422"/>
        <end position="1431"/>
    </location>
</feature>
<dbReference type="CDD" id="cd00590">
    <property type="entry name" value="RRM_SF"/>
    <property type="match status" value="3"/>
</dbReference>
<dbReference type="PROSITE" id="PS50102">
    <property type="entry name" value="RRM"/>
    <property type="match status" value="4"/>
</dbReference>
<dbReference type="Pfam" id="PF00076">
    <property type="entry name" value="RRM_1"/>
    <property type="match status" value="1"/>
</dbReference>
<feature type="domain" description="RRM" evidence="5">
    <location>
        <begin position="855"/>
        <end position="931"/>
    </location>
</feature>
<keyword evidence="1" id="KW-0677">Repeat</keyword>
<dbReference type="SMART" id="SM00360">
    <property type="entry name" value="RRM"/>
    <property type="match status" value="6"/>
</dbReference>